<evidence type="ECO:0000256" key="2">
    <source>
        <dbReference type="ARBA" id="ARBA00022630"/>
    </source>
</evidence>
<evidence type="ECO:0000256" key="7">
    <source>
        <dbReference type="RuleBase" id="RU371123"/>
    </source>
</evidence>
<dbReference type="EC" id="1.8.3.2" evidence="7"/>
<dbReference type="GO" id="GO:0005615">
    <property type="term" value="C:extracellular space"/>
    <property type="evidence" value="ECO:0007669"/>
    <property type="project" value="TreeGrafter"/>
</dbReference>
<evidence type="ECO:0000313" key="10">
    <source>
        <dbReference type="EMBL" id="CAE2281816.1"/>
    </source>
</evidence>
<dbReference type="CDD" id="cd02961">
    <property type="entry name" value="PDI_a_family"/>
    <property type="match status" value="1"/>
</dbReference>
<dbReference type="EMBL" id="HBKQ01055533">
    <property type="protein sequence ID" value="CAE2281816.1"/>
    <property type="molecule type" value="Transcribed_RNA"/>
</dbReference>
<keyword evidence="7" id="KW-0472">Membrane</keyword>
<keyword evidence="2 7" id="KW-0285">Flavoprotein</keyword>
<reference evidence="10" key="1">
    <citation type="submission" date="2021-01" db="EMBL/GenBank/DDBJ databases">
        <authorList>
            <person name="Corre E."/>
            <person name="Pelletier E."/>
            <person name="Niang G."/>
            <person name="Scheremetjew M."/>
            <person name="Finn R."/>
            <person name="Kale V."/>
            <person name="Holt S."/>
            <person name="Cochrane G."/>
            <person name="Meng A."/>
            <person name="Brown T."/>
            <person name="Cohen L."/>
        </authorList>
    </citation>
    <scope>NUCLEOTIDE SEQUENCE</scope>
    <source>
        <strain evidence="10">Isolate 1302-5</strain>
    </source>
</reference>
<name>A0A7S4K2D1_9STRA</name>
<keyword evidence="4 7" id="KW-0274">FAD</keyword>
<keyword evidence="6" id="KW-1015">Disulfide bond</keyword>
<keyword evidence="7" id="KW-1133">Transmembrane helix</keyword>
<dbReference type="GO" id="GO:0003756">
    <property type="term" value="F:protein disulfide isomerase activity"/>
    <property type="evidence" value="ECO:0007669"/>
    <property type="project" value="TreeGrafter"/>
</dbReference>
<dbReference type="GO" id="GO:0006457">
    <property type="term" value="P:protein folding"/>
    <property type="evidence" value="ECO:0007669"/>
    <property type="project" value="TreeGrafter"/>
</dbReference>
<comment type="catalytic activity">
    <reaction evidence="7">
        <text>2 R'C(R)SH + O2 = R'C(R)S-S(R)CR' + H2O2</text>
        <dbReference type="Rhea" id="RHEA:17357"/>
        <dbReference type="ChEBI" id="CHEBI:15379"/>
        <dbReference type="ChEBI" id="CHEBI:16240"/>
        <dbReference type="ChEBI" id="CHEBI:16520"/>
        <dbReference type="ChEBI" id="CHEBI:17412"/>
        <dbReference type="EC" id="1.8.3.2"/>
    </reaction>
</comment>
<dbReference type="SUPFAM" id="SSF52833">
    <property type="entry name" value="Thioredoxin-like"/>
    <property type="match status" value="1"/>
</dbReference>
<dbReference type="Gene3D" id="3.40.30.10">
    <property type="entry name" value="Glutaredoxin"/>
    <property type="match status" value="1"/>
</dbReference>
<feature type="region of interest" description="Disordered" evidence="8">
    <location>
        <begin position="529"/>
        <end position="567"/>
    </location>
</feature>
<feature type="domain" description="ERV/ALR sulfhydryl oxidase" evidence="9">
    <location>
        <begin position="314"/>
        <end position="446"/>
    </location>
</feature>
<evidence type="ECO:0000256" key="6">
    <source>
        <dbReference type="ARBA" id="ARBA00023157"/>
    </source>
</evidence>
<accession>A0A7S4K2D1</accession>
<dbReference type="InterPro" id="IPR036774">
    <property type="entry name" value="ERV/ALR_sulphydryl_oxid_sf"/>
</dbReference>
<dbReference type="PANTHER" id="PTHR22897:SF8">
    <property type="entry name" value="SULFHYDRYL OXIDASE"/>
    <property type="match status" value="1"/>
</dbReference>
<evidence type="ECO:0000256" key="8">
    <source>
        <dbReference type="SAM" id="MobiDB-lite"/>
    </source>
</evidence>
<dbReference type="Gene3D" id="1.20.120.310">
    <property type="entry name" value="ERV/ALR sulfhydryl oxidase domain"/>
    <property type="match status" value="1"/>
</dbReference>
<comment type="cofactor">
    <cofactor evidence="1 7">
        <name>FAD</name>
        <dbReference type="ChEBI" id="CHEBI:57692"/>
    </cofactor>
</comment>
<sequence>MASDVDEPNNPSRYLYDDGRASHPVIEYKVDRTETSGGSAIPSFVLDVTWPRVVVFYHAASPLCKGFKQKFVHLARETRHRSERVPLTFHAVSCSVHNDVCAEYNVKAVPVVMAFHSGHIDPMIVKRTHDNSIEPENLATILEIELREEPFKSENELEVEVGKQEALGKKLMSANFVTDSTGEERSDVAAAAALANEMLSLHASSSEVFTDASNAFMAALEFGTFEEFAKEKLLPAGRLNSLRQFLDLLHWSLPSKWSLHDLINDLRNDIGSVSRSHKDMMKVLHRHKPASNRPIWSKSCDRFNRGDINGGLDRQEGLQGFTCGFWRLLHISSIGVAEQHTSVMGDRSQVQPSYVAYVIRNYVEAYYVGSCMQCGQALIESVDECKYELCGRMAEIDVDTETKAPGWKDLAIWIWRAHNDVRQQEFSGTPWPNAKDCGGCQGALGWSLDDVYTHLKHYYWPSGVQNPRIVVLHKNGRLSRLHVQGSATWSSLGLVTLCCLILVTWFSWLRLRIQQSGLHKKSYLLNEQESKREKRSRSLRHRGGSSRYKSRRGVGARSRQQTTFLDS</sequence>
<evidence type="ECO:0000256" key="1">
    <source>
        <dbReference type="ARBA" id="ARBA00001974"/>
    </source>
</evidence>
<evidence type="ECO:0000256" key="5">
    <source>
        <dbReference type="ARBA" id="ARBA00023002"/>
    </source>
</evidence>
<dbReference type="GO" id="GO:0000139">
    <property type="term" value="C:Golgi membrane"/>
    <property type="evidence" value="ECO:0007669"/>
    <property type="project" value="TreeGrafter"/>
</dbReference>
<evidence type="ECO:0000259" key="9">
    <source>
        <dbReference type="PROSITE" id="PS51324"/>
    </source>
</evidence>
<evidence type="ECO:0000256" key="3">
    <source>
        <dbReference type="ARBA" id="ARBA00022729"/>
    </source>
</evidence>
<dbReference type="PANTHER" id="PTHR22897">
    <property type="entry name" value="QUIESCIN Q6-RELATED SULFHYDRYL OXIDASE"/>
    <property type="match status" value="1"/>
</dbReference>
<organism evidence="10">
    <name type="scientific">Odontella aurita</name>
    <dbReference type="NCBI Taxonomy" id="265563"/>
    <lineage>
        <taxon>Eukaryota</taxon>
        <taxon>Sar</taxon>
        <taxon>Stramenopiles</taxon>
        <taxon>Ochrophyta</taxon>
        <taxon>Bacillariophyta</taxon>
        <taxon>Mediophyceae</taxon>
        <taxon>Biddulphiophycidae</taxon>
        <taxon>Eupodiscales</taxon>
        <taxon>Odontellaceae</taxon>
        <taxon>Odontella</taxon>
    </lineage>
</organism>
<dbReference type="InterPro" id="IPR036249">
    <property type="entry name" value="Thioredoxin-like_sf"/>
</dbReference>
<dbReference type="SUPFAM" id="SSF69000">
    <property type="entry name" value="FAD-dependent thiol oxidase"/>
    <property type="match status" value="1"/>
</dbReference>
<dbReference type="PROSITE" id="PS51324">
    <property type="entry name" value="ERV_ALR"/>
    <property type="match status" value="1"/>
</dbReference>
<protein>
    <recommendedName>
        <fullName evidence="7">Sulfhydryl oxidase</fullName>
        <ecNumber evidence="7">1.8.3.2</ecNumber>
    </recommendedName>
</protein>
<feature type="compositionally biased region" description="Polar residues" evidence="8">
    <location>
        <begin position="558"/>
        <end position="567"/>
    </location>
</feature>
<dbReference type="AlphaFoldDB" id="A0A7S4K2D1"/>
<feature type="compositionally biased region" description="Basic residues" evidence="8">
    <location>
        <begin position="533"/>
        <end position="554"/>
    </location>
</feature>
<proteinExistence type="predicted"/>
<gene>
    <name evidence="10" type="ORF">OAUR00152_LOCUS38036</name>
</gene>
<keyword evidence="3" id="KW-0732">Signal</keyword>
<dbReference type="InterPro" id="IPR039798">
    <property type="entry name" value="Sulfhydryl_oxidase"/>
</dbReference>
<dbReference type="GO" id="GO:0016971">
    <property type="term" value="F:flavin-dependent sulfhydryl oxidase activity"/>
    <property type="evidence" value="ECO:0007669"/>
    <property type="project" value="InterPro"/>
</dbReference>
<evidence type="ECO:0000256" key="4">
    <source>
        <dbReference type="ARBA" id="ARBA00022827"/>
    </source>
</evidence>
<dbReference type="InterPro" id="IPR017905">
    <property type="entry name" value="ERV/ALR_sulphydryl_oxidase"/>
</dbReference>
<feature type="transmembrane region" description="Helical" evidence="7">
    <location>
        <begin position="489"/>
        <end position="511"/>
    </location>
</feature>
<keyword evidence="7" id="KW-0812">Transmembrane</keyword>
<keyword evidence="5 7" id="KW-0560">Oxidoreductase</keyword>